<comment type="function">
    <text evidence="11">Component of the ubiquinol-cytochrome c oxidoreductase, a multisubunit transmembrane complex that is part of the mitochondrial electron transport chain which drives oxidative phosphorylation. The complex plays an important role in the uptake of multiple carbon sources present in different host niches.</text>
</comment>
<keyword evidence="10" id="KW-0472">Membrane</keyword>
<comment type="subcellular location">
    <subcellularLocation>
        <location evidence="1 11">Mitochondrion inner membrane</location>
        <topology evidence="1 11">Single-pass membrane protein</topology>
    </subcellularLocation>
</comment>
<evidence type="ECO:0000313" key="12">
    <source>
        <dbReference type="EMBL" id="GIZ45747.1"/>
    </source>
</evidence>
<dbReference type="GeneID" id="68294475"/>
<dbReference type="GO" id="GO:0006122">
    <property type="term" value="P:mitochondrial electron transport, ubiquinol to cytochrome c"/>
    <property type="evidence" value="ECO:0007669"/>
    <property type="project" value="UniProtKB-UniRule"/>
</dbReference>
<dbReference type="EMBL" id="BOLY01000005">
    <property type="protein sequence ID" value="GIZ45747.1"/>
    <property type="molecule type" value="Genomic_DNA"/>
</dbReference>
<dbReference type="InterPro" id="IPR004205">
    <property type="entry name" value="Cyt_bc1_su8"/>
</dbReference>
<name>A0A9P3CM50_9PEZI</name>
<dbReference type="Pfam" id="PF02939">
    <property type="entry name" value="UcrQ"/>
    <property type="match status" value="1"/>
</dbReference>
<evidence type="ECO:0000313" key="13">
    <source>
        <dbReference type="Proteomes" id="UP000825890"/>
    </source>
</evidence>
<keyword evidence="5" id="KW-0812">Transmembrane</keyword>
<dbReference type="InterPro" id="IPR036642">
    <property type="entry name" value="Cyt_bc1_su8_sf"/>
</dbReference>
<evidence type="ECO:0000256" key="11">
    <source>
        <dbReference type="RuleBase" id="RU368118"/>
    </source>
</evidence>
<organism evidence="12 13">
    <name type="scientific">Cercospora kikuchii</name>
    <dbReference type="NCBI Taxonomy" id="84275"/>
    <lineage>
        <taxon>Eukaryota</taxon>
        <taxon>Fungi</taxon>
        <taxon>Dikarya</taxon>
        <taxon>Ascomycota</taxon>
        <taxon>Pezizomycotina</taxon>
        <taxon>Dothideomycetes</taxon>
        <taxon>Dothideomycetidae</taxon>
        <taxon>Mycosphaerellales</taxon>
        <taxon>Mycosphaerellaceae</taxon>
        <taxon>Cercospora</taxon>
    </lineage>
</organism>
<reference evidence="12 13" key="1">
    <citation type="submission" date="2021-01" db="EMBL/GenBank/DDBJ databases">
        <title>Cercospora kikuchii MAFF 305040 whole genome shotgun sequence.</title>
        <authorList>
            <person name="Kashiwa T."/>
            <person name="Suzuki T."/>
        </authorList>
    </citation>
    <scope>NUCLEOTIDE SEQUENCE [LARGE SCALE GENOMIC DNA]</scope>
    <source>
        <strain evidence="12 13">MAFF 305040</strain>
    </source>
</reference>
<comment type="similarity">
    <text evidence="2 11">Belongs to the UQCRQ/QCR8 family.</text>
</comment>
<accession>A0A9P3CM50</accession>
<keyword evidence="7 11" id="KW-0249">Electron transport</keyword>
<gene>
    <name evidence="12" type="ORF">CKM354_000890000</name>
</gene>
<comment type="subunit">
    <text evidence="11">Component of the ubiquinol-cytochrome c oxidoreductase (cytochrome b-c1 complex, complex III, CIII), a multisubunit enzyme composed of 3 respiratory subunits cytochrome b, cytochrome c1 and Rieske protein, 2 core protein subunits, and additional low-molecular weight protein subunits. The complex exists as an obligatory dimer and forms supercomplexes (SCs) in the inner mitochondrial membrane with cytochrome c oxidase (complex IV, CIV).</text>
</comment>
<evidence type="ECO:0000256" key="8">
    <source>
        <dbReference type="ARBA" id="ARBA00022989"/>
    </source>
</evidence>
<evidence type="ECO:0000256" key="2">
    <source>
        <dbReference type="ARBA" id="ARBA00007668"/>
    </source>
</evidence>
<keyword evidence="13" id="KW-1185">Reference proteome</keyword>
<evidence type="ECO:0000256" key="1">
    <source>
        <dbReference type="ARBA" id="ARBA00004434"/>
    </source>
</evidence>
<protein>
    <recommendedName>
        <fullName evidence="11">Cytochrome b-c1 complex subunit 8</fullName>
    </recommendedName>
    <alternativeName>
        <fullName evidence="11">Complex III subunit 8</fullName>
    </alternativeName>
</protein>
<comment type="caution">
    <text evidence="12">The sequence shown here is derived from an EMBL/GenBank/DDBJ whole genome shotgun (WGS) entry which is preliminary data.</text>
</comment>
<keyword evidence="8" id="KW-1133">Transmembrane helix</keyword>
<evidence type="ECO:0000256" key="9">
    <source>
        <dbReference type="ARBA" id="ARBA00023128"/>
    </source>
</evidence>
<evidence type="ECO:0000256" key="5">
    <source>
        <dbReference type="ARBA" id="ARBA00022692"/>
    </source>
</evidence>
<dbReference type="RefSeq" id="XP_044660234.1">
    <property type="nucleotide sequence ID" value="XM_044804299.1"/>
</dbReference>
<dbReference type="FunFam" id="1.20.5.210:FF:000001">
    <property type="entry name" value="Cytochrome b-c1 complex subunit 8"/>
    <property type="match status" value="1"/>
</dbReference>
<dbReference type="GO" id="GO:0005743">
    <property type="term" value="C:mitochondrial inner membrane"/>
    <property type="evidence" value="ECO:0007669"/>
    <property type="project" value="UniProtKB-SubCell"/>
</dbReference>
<evidence type="ECO:0000256" key="10">
    <source>
        <dbReference type="ARBA" id="ARBA00023136"/>
    </source>
</evidence>
<dbReference type="Gene3D" id="1.20.5.210">
    <property type="entry name" value="Cytochrome b-c1 complex subunit 8"/>
    <property type="match status" value="1"/>
</dbReference>
<keyword evidence="4 11" id="KW-0679">Respiratory chain</keyword>
<dbReference type="Proteomes" id="UP000825890">
    <property type="component" value="Unassembled WGS sequence"/>
</dbReference>
<keyword evidence="6 11" id="KW-0999">Mitochondrion inner membrane</keyword>
<evidence type="ECO:0000256" key="6">
    <source>
        <dbReference type="ARBA" id="ARBA00022792"/>
    </source>
</evidence>
<evidence type="ECO:0000256" key="3">
    <source>
        <dbReference type="ARBA" id="ARBA00022448"/>
    </source>
</evidence>
<dbReference type="PANTHER" id="PTHR12119">
    <property type="entry name" value="UBIQUINOL-CYTOCHROME C REDUCTASE COMPLEX UBIQUINONE-BINDING PROTEIN QP-C"/>
    <property type="match status" value="1"/>
</dbReference>
<keyword evidence="3 11" id="KW-0813">Transport</keyword>
<evidence type="ECO:0000256" key="7">
    <source>
        <dbReference type="ARBA" id="ARBA00022982"/>
    </source>
</evidence>
<sequence>MGGGSGQGGPGLKDANEPFRLVKGEWGDPRSLHQKGIVTYAVSRNRLNPLAGAFKAAVFNTARRTRGQILYWGIPMLLAYSAMQWANQKNAYLNSKAGRAENNEKA</sequence>
<dbReference type="SUPFAM" id="SSF81508">
    <property type="entry name" value="Ubiquinone-binding protein QP-C of cytochrome bc1 complex (Ubiquinol-cytochrome c reductase)"/>
    <property type="match status" value="1"/>
</dbReference>
<proteinExistence type="inferred from homology"/>
<keyword evidence="9 11" id="KW-0496">Mitochondrion</keyword>
<dbReference type="OrthoDB" id="6683853at2759"/>
<dbReference type="GO" id="GO:0045275">
    <property type="term" value="C:respiratory chain complex III"/>
    <property type="evidence" value="ECO:0007669"/>
    <property type="project" value="UniProtKB-UniRule"/>
</dbReference>
<evidence type="ECO:0000256" key="4">
    <source>
        <dbReference type="ARBA" id="ARBA00022660"/>
    </source>
</evidence>
<dbReference type="PANTHER" id="PTHR12119:SF2">
    <property type="entry name" value="CYTOCHROME B-C1 COMPLEX SUBUNIT 8"/>
    <property type="match status" value="1"/>
</dbReference>
<dbReference type="AlphaFoldDB" id="A0A9P3CM50"/>